<reference evidence="4 5" key="1">
    <citation type="submission" date="2016-10" db="EMBL/GenBank/DDBJ databases">
        <authorList>
            <person name="de Groot N.N."/>
        </authorList>
    </citation>
    <scope>NUCLEOTIDE SEQUENCE [LARGE SCALE GENOMIC DNA]</scope>
    <source>
        <strain evidence="4 5">DSM 44993</strain>
    </source>
</reference>
<dbReference type="InterPro" id="IPR000792">
    <property type="entry name" value="Tscrpt_reg_LuxR_C"/>
</dbReference>
<dbReference type="SUPFAM" id="SSF46894">
    <property type="entry name" value="C-terminal effector domain of the bipartite response regulators"/>
    <property type="match status" value="1"/>
</dbReference>
<keyword evidence="5" id="KW-1185">Reference proteome</keyword>
<dbReference type="GO" id="GO:0004016">
    <property type="term" value="F:adenylate cyclase activity"/>
    <property type="evidence" value="ECO:0007669"/>
    <property type="project" value="TreeGrafter"/>
</dbReference>
<keyword evidence="2" id="KW-0067">ATP-binding</keyword>
<sequence length="903" mass="93305">MLERESELAVLGRVAGEAAAGTGAVVLISGPRGSGRTALLDALAGMAPAGTRVRRAVGAEPERGFPFGIVRQLFGNPGPAGEIALGTLLDELDGDRTTLLLIDDLCWIDAPSADLLSRLAQRLDGLRVVIAGTVGDNGHASAQALRRGLAAATCEVRAANLSVAGTARFIADRLGETCDDGFAAACQAMTTGNPELLTVLTGGLVAAGVRPTAAGTESVLPLSEELLLAPRLARLEDARDSVRELAGAMVVLGVRAEPDLLGTLTGLDPVEVSETLLTLESLGLVVDGKPPRFICSRIGEAVAGALSVERHDRLHRAAARALHAAGASAEVAADHVGAIAGSLDRWEADVLRQGAAVSLRRGSPEDSARYLRRALLDVPGTGSERARLLAGLAVAERGVDPASSIRHVCQAMPELGTLGERAAAALLISPATIRYDPPAARIVSGVAAELGDPARAGGPTRETAVRLDARLRHARLENPREVSVTTGLLLEQGRELPLSTGADRELAVVLLRAGTVSAALPAAEVSWLGHRILEREPASATHVHSALASLVEILVAADATEDVAGWLDLALTQAMRQRAVAAESLIQAERALVFLATGQPARAQASAACAAELADLDWPETAMASMAAQASVAIVTGDKELAEQVLAARQYDRTDPRGTAVLGLLRGFLAATAGDPEAALDHFAGCGRQLARAGWRNPALYDWRAGAAVLQHRLGRDAEAAALAEEHHALAESWGAPATVGRGLRIRGMVTGGARGVALLRESVEVLGRSADRLELAKAQLNLGRRLVETGGPDGPKHLWQGQELAKACGAGWLVKEVAPPAGATPPGFAAGGRAALTPAENIVAGMVLRNLTNAEIAEKLGVSRRAVEKHLTNSYRKLGVDGRAGLAGLLGSGYDGPVGAGR</sequence>
<dbReference type="SMART" id="SM00421">
    <property type="entry name" value="HTH_LUXR"/>
    <property type="match status" value="1"/>
</dbReference>
<keyword evidence="1" id="KW-0547">Nucleotide-binding</keyword>
<dbReference type="GO" id="GO:0003677">
    <property type="term" value="F:DNA binding"/>
    <property type="evidence" value="ECO:0007669"/>
    <property type="project" value="InterPro"/>
</dbReference>
<evidence type="ECO:0000259" key="3">
    <source>
        <dbReference type="PROSITE" id="PS50043"/>
    </source>
</evidence>
<name>A0A1H8SEQ4_9PSEU</name>
<evidence type="ECO:0000256" key="2">
    <source>
        <dbReference type="ARBA" id="ARBA00022840"/>
    </source>
</evidence>
<feature type="domain" description="HTH luxR-type" evidence="3">
    <location>
        <begin position="830"/>
        <end position="895"/>
    </location>
</feature>
<dbReference type="GO" id="GO:0006355">
    <property type="term" value="P:regulation of DNA-templated transcription"/>
    <property type="evidence" value="ECO:0007669"/>
    <property type="project" value="InterPro"/>
</dbReference>
<dbReference type="PROSITE" id="PS50043">
    <property type="entry name" value="HTH_LUXR_2"/>
    <property type="match status" value="1"/>
</dbReference>
<dbReference type="Proteomes" id="UP000198582">
    <property type="component" value="Unassembled WGS sequence"/>
</dbReference>
<dbReference type="InterPro" id="IPR016032">
    <property type="entry name" value="Sig_transdc_resp-reg_C-effctor"/>
</dbReference>
<dbReference type="InterPro" id="IPR027417">
    <property type="entry name" value="P-loop_NTPase"/>
</dbReference>
<dbReference type="PANTHER" id="PTHR16305:SF35">
    <property type="entry name" value="TRANSCRIPTIONAL ACTIVATOR DOMAIN"/>
    <property type="match status" value="1"/>
</dbReference>
<dbReference type="RefSeq" id="WP_091613142.1">
    <property type="nucleotide sequence ID" value="NZ_FOEF01000002.1"/>
</dbReference>
<dbReference type="OrthoDB" id="3178131at2"/>
<dbReference type="CDD" id="cd06170">
    <property type="entry name" value="LuxR_C_like"/>
    <property type="match status" value="1"/>
</dbReference>
<evidence type="ECO:0000313" key="5">
    <source>
        <dbReference type="Proteomes" id="UP000198582"/>
    </source>
</evidence>
<dbReference type="AlphaFoldDB" id="A0A1H8SEQ4"/>
<dbReference type="PANTHER" id="PTHR16305">
    <property type="entry name" value="TESTICULAR SOLUBLE ADENYLYL CYCLASE"/>
    <property type="match status" value="1"/>
</dbReference>
<organism evidence="4 5">
    <name type="scientific">Amycolatopsis saalfeldensis</name>
    <dbReference type="NCBI Taxonomy" id="394193"/>
    <lineage>
        <taxon>Bacteria</taxon>
        <taxon>Bacillati</taxon>
        <taxon>Actinomycetota</taxon>
        <taxon>Actinomycetes</taxon>
        <taxon>Pseudonocardiales</taxon>
        <taxon>Pseudonocardiaceae</taxon>
        <taxon>Amycolatopsis</taxon>
    </lineage>
</organism>
<dbReference type="STRING" id="394193.SAMN04489732_10265"/>
<proteinExistence type="predicted"/>
<dbReference type="Pfam" id="PF00196">
    <property type="entry name" value="GerE"/>
    <property type="match status" value="1"/>
</dbReference>
<dbReference type="EMBL" id="FOEF01000002">
    <property type="protein sequence ID" value="SEO76996.1"/>
    <property type="molecule type" value="Genomic_DNA"/>
</dbReference>
<evidence type="ECO:0000313" key="4">
    <source>
        <dbReference type="EMBL" id="SEO76996.1"/>
    </source>
</evidence>
<dbReference type="GO" id="GO:0005524">
    <property type="term" value="F:ATP binding"/>
    <property type="evidence" value="ECO:0007669"/>
    <property type="project" value="UniProtKB-KW"/>
</dbReference>
<dbReference type="InterPro" id="IPR036388">
    <property type="entry name" value="WH-like_DNA-bd_sf"/>
</dbReference>
<gene>
    <name evidence="4" type="ORF">SAMN04489732_10265</name>
</gene>
<dbReference type="Gene3D" id="1.10.10.10">
    <property type="entry name" value="Winged helix-like DNA-binding domain superfamily/Winged helix DNA-binding domain"/>
    <property type="match status" value="1"/>
</dbReference>
<evidence type="ECO:0000256" key="1">
    <source>
        <dbReference type="ARBA" id="ARBA00022741"/>
    </source>
</evidence>
<dbReference type="SUPFAM" id="SSF52540">
    <property type="entry name" value="P-loop containing nucleoside triphosphate hydrolases"/>
    <property type="match status" value="1"/>
</dbReference>
<dbReference type="GO" id="GO:0005737">
    <property type="term" value="C:cytoplasm"/>
    <property type="evidence" value="ECO:0007669"/>
    <property type="project" value="TreeGrafter"/>
</dbReference>
<protein>
    <submittedName>
        <fullName evidence="4">Regulatory protein, luxR family</fullName>
    </submittedName>
</protein>
<accession>A0A1H8SEQ4</accession>